<keyword evidence="1" id="KW-0614">Plasmid</keyword>
<dbReference type="EMBL" id="CP041370">
    <property type="protein sequence ID" value="QDK92246.1"/>
    <property type="molecule type" value="Genomic_DNA"/>
</dbReference>
<sequence>MAATKAEKKDAKDLCELILASQGISYDDWLHDQHNAVVSKHSNILKKAVKQMVSKPATSEQHN</sequence>
<dbReference type="Proteomes" id="UP000318138">
    <property type="component" value="Plasmid unnamed1"/>
</dbReference>
<proteinExistence type="predicted"/>
<evidence type="ECO:0000313" key="1">
    <source>
        <dbReference type="EMBL" id="QDK92246.1"/>
    </source>
</evidence>
<name>A0A856MBN5_9BACI</name>
<accession>A0A856MBN5</accession>
<keyword evidence="2" id="KW-1185">Reference proteome</keyword>
<evidence type="ECO:0000313" key="2">
    <source>
        <dbReference type="Proteomes" id="UP000318138"/>
    </source>
</evidence>
<reference evidence="1 2" key="1">
    <citation type="submission" date="2019-07" db="EMBL/GenBank/DDBJ databases">
        <title>Bacillus alkalisoli sp. nov. isolated from saline soil.</title>
        <authorList>
            <person name="Sun J.-Q."/>
            <person name="Xu L."/>
        </authorList>
    </citation>
    <scope>NUCLEOTIDE SEQUENCE [LARGE SCALE GENOMIC DNA]</scope>
    <source>
        <strain evidence="1 2">M4U3P1</strain>
        <plasmid evidence="1 2">unnamed1</plasmid>
    </source>
</reference>
<gene>
    <name evidence="1" type="ORF">FLK61_00075</name>
</gene>
<dbReference type="GeneID" id="39574259"/>
<dbReference type="RefSeq" id="WP_013603206.1">
    <property type="nucleotide sequence ID" value="NZ_CP041370.1"/>
</dbReference>
<dbReference type="AlphaFoldDB" id="A0A856MBN5"/>
<dbReference type="KEGG" id="psua:FLK61_00075"/>
<organism evidence="1 2">
    <name type="scientific">Paenalkalicoccus suaedae</name>
    <dbReference type="NCBI Taxonomy" id="2592382"/>
    <lineage>
        <taxon>Bacteria</taxon>
        <taxon>Bacillati</taxon>
        <taxon>Bacillota</taxon>
        <taxon>Bacilli</taxon>
        <taxon>Bacillales</taxon>
        <taxon>Bacillaceae</taxon>
        <taxon>Paenalkalicoccus</taxon>
    </lineage>
</organism>
<protein>
    <submittedName>
        <fullName evidence="1">Uncharacterized protein</fullName>
    </submittedName>
</protein>
<geneLocation type="plasmid" evidence="1 2">
    <name>unnamed1</name>
</geneLocation>